<evidence type="ECO:0000313" key="3">
    <source>
        <dbReference type="Proteomes" id="UP000494110"/>
    </source>
</evidence>
<evidence type="ECO:0000313" key="2">
    <source>
        <dbReference type="EMBL" id="VWC77216.1"/>
    </source>
</evidence>
<organism evidence="2 3">
    <name type="scientific">Burkholderia lata (strain ATCC 17760 / DSM 23089 / LMG 22485 / NCIMB 9086 / R18194 / 383)</name>
    <dbReference type="NCBI Taxonomy" id="482957"/>
    <lineage>
        <taxon>Bacteria</taxon>
        <taxon>Pseudomonadati</taxon>
        <taxon>Pseudomonadota</taxon>
        <taxon>Betaproteobacteria</taxon>
        <taxon>Burkholderiales</taxon>
        <taxon>Burkholderiaceae</taxon>
        <taxon>Burkholderia</taxon>
        <taxon>Burkholderia cepacia complex</taxon>
    </lineage>
</organism>
<accession>A0A6P2VAF7</accession>
<dbReference type="PANTHER" id="PTHR46142:SF3">
    <property type="entry name" value="F18B13.24 PROTEIN"/>
    <property type="match status" value="1"/>
</dbReference>
<dbReference type="RefSeq" id="WP_175011108.1">
    <property type="nucleotide sequence ID" value="NZ_CABVQN010000003.1"/>
</dbReference>
<gene>
    <name evidence="2" type="ORF">BLA39750_00961</name>
</gene>
<dbReference type="AlphaFoldDB" id="A0A6P2VAF7"/>
<reference evidence="2 3" key="1">
    <citation type="submission" date="2019-09" db="EMBL/GenBank/DDBJ databases">
        <authorList>
            <person name="Depoorter E."/>
        </authorList>
    </citation>
    <scope>NUCLEOTIDE SEQUENCE [LARGE SCALE GENOMIC DNA]</scope>
    <source>
        <strain evidence="2">R-39750</strain>
    </source>
</reference>
<protein>
    <submittedName>
        <fullName evidence="2">Glyoxalase</fullName>
    </submittedName>
</protein>
<dbReference type="EMBL" id="CABVQN010000003">
    <property type="protein sequence ID" value="VWC77216.1"/>
    <property type="molecule type" value="Genomic_DNA"/>
</dbReference>
<dbReference type="InterPro" id="IPR037523">
    <property type="entry name" value="VOC_core"/>
</dbReference>
<evidence type="ECO:0000259" key="1">
    <source>
        <dbReference type="PROSITE" id="PS51819"/>
    </source>
</evidence>
<dbReference type="SUPFAM" id="SSF54593">
    <property type="entry name" value="Glyoxalase/Bleomycin resistance protein/Dihydroxybiphenyl dioxygenase"/>
    <property type="match status" value="1"/>
</dbReference>
<dbReference type="PANTHER" id="PTHR46142">
    <property type="match status" value="1"/>
</dbReference>
<dbReference type="Pfam" id="PF00903">
    <property type="entry name" value="Glyoxalase"/>
    <property type="match status" value="1"/>
</dbReference>
<feature type="domain" description="VOC" evidence="1">
    <location>
        <begin position="5"/>
        <end position="129"/>
    </location>
</feature>
<name>A0A6P2VAF7_BURL3</name>
<dbReference type="Gene3D" id="3.10.180.10">
    <property type="entry name" value="2,3-Dihydroxybiphenyl 1,2-Dioxygenase, domain 1"/>
    <property type="match status" value="1"/>
</dbReference>
<proteinExistence type="predicted"/>
<dbReference type="InterPro" id="IPR004360">
    <property type="entry name" value="Glyas_Fos-R_dOase_dom"/>
</dbReference>
<dbReference type="InterPro" id="IPR029068">
    <property type="entry name" value="Glyas_Bleomycin-R_OHBP_Dase"/>
</dbReference>
<dbReference type="Proteomes" id="UP000494110">
    <property type="component" value="Unassembled WGS sequence"/>
</dbReference>
<sequence length="165" mass="18794">MPLLDIHHIALRCKPGNLEQTTKFYTELLGMKEAARPNLGFAGSWLDINKTMFHLVDHRPEKHLDPWHQRKEADAMFDHIAVKAHGFDEIRDRLINAGADWRQLDLRSAGLWQLFVLDPNGIIVELNFTIADEPSGSKGPDGTRGYMLSDTYSKGVVQGENVRRY</sequence>
<dbReference type="PROSITE" id="PS51819">
    <property type="entry name" value="VOC"/>
    <property type="match status" value="1"/>
</dbReference>